<sequence length="736" mass="81082">MEFAAFIAIGNILTNIIWGEAGENGEHIVPYPAGKEDDQPKQVQNEDIATLRPSEQKALLSKLDLRGMKLECFNRNNKNGGIFVSSLDSWPYLSPSEAAKDEQGSVGAGVPDNVTEINEYNSSKGGENAIFCDTKHTAHVELTRDISNTYRQTSISPAETAQHDADTDIFENTQGKEHTDFADYGWENISSFDDLDRIFSNDDPIFGEVNLDNADEIWSSSKDATSSPVKSFSVSADCPGLISGALTSSSEILQVKTEYEHQDEQSFNLGYDKMNEPASISFQQRNVIVEPVVKDQKNMAMVGKTHAENSHLFVDSTFTLNERADKVYRQKTPYKSQKKSREKAEGKLSQDIYGSRYSHVDLGGQYSHQLSPFPSSIYQLSGTRGNEPTHYQQISDPYAQSAAFRNYAESFPAIISPTSFQSGEVMCQTVFPGYEVSAAYVDSTGKRLDSPGKPPTMTPQEKIEKLRRRQQMQAMLAIKKQLQQFGDQVSSPSDAQMLTLESPNQHSKGAHLEVDDLSSLPSTDISSSIEQDSSTFVSAAVDGRSIEDVVLNRLQDVIAKLDDRTRICIRDSLYRLAKSAVKRQHTGNVIGTVVHPQEHEVLAKEEAEALNREVKPADVETDTNPIDRVVANLLFHGPLGLSAKLPATPESSISPKLPNKHKAQEVANVQNEGLSKISKTELQTSLQGSGSTDQMTDTHQIDQFKNSPCMDMSENAYVPTEGGAGDLESSQEQLNS</sequence>
<dbReference type="Proteomes" id="UP000827889">
    <property type="component" value="Chromosome 5"/>
</dbReference>
<evidence type="ECO:0000313" key="3">
    <source>
        <dbReference type="RefSeq" id="XP_048134552.1"/>
    </source>
</evidence>
<reference evidence="3 4" key="1">
    <citation type="submission" date="2025-05" db="UniProtKB">
        <authorList>
            <consortium name="RefSeq"/>
        </authorList>
    </citation>
    <scope>IDENTIFICATION</scope>
    <source>
        <tissue evidence="3 4">Leaf</tissue>
    </source>
</reference>
<feature type="region of interest" description="Disordered" evidence="1">
    <location>
        <begin position="646"/>
        <end position="736"/>
    </location>
</feature>
<keyword evidence="2" id="KW-1185">Reference proteome</keyword>
<evidence type="ECO:0000313" key="4">
    <source>
        <dbReference type="RefSeq" id="XP_048134553.1"/>
    </source>
</evidence>
<dbReference type="PANTHER" id="PTHR33334:SF5">
    <property type="entry name" value="PROTEIN LNK2"/>
    <property type="match status" value="1"/>
</dbReference>
<dbReference type="RefSeq" id="XP_048134552.1">
    <property type="nucleotide sequence ID" value="XM_048278595.1"/>
</dbReference>
<dbReference type="InterPro" id="IPR039928">
    <property type="entry name" value="LNK"/>
</dbReference>
<name>A0ABM3HDC2_9MYRT</name>
<evidence type="ECO:0000313" key="2">
    <source>
        <dbReference type="Proteomes" id="UP000827889"/>
    </source>
</evidence>
<dbReference type="GeneID" id="115742219"/>
<protein>
    <submittedName>
        <fullName evidence="3 4">Protein LNK2-like isoform X1</fullName>
    </submittedName>
</protein>
<evidence type="ECO:0000256" key="1">
    <source>
        <dbReference type="SAM" id="MobiDB-lite"/>
    </source>
</evidence>
<feature type="compositionally biased region" description="Polar residues" evidence="1">
    <location>
        <begin position="680"/>
        <end position="706"/>
    </location>
</feature>
<dbReference type="RefSeq" id="XP_048134553.1">
    <property type="nucleotide sequence ID" value="XM_048278596.1"/>
</dbReference>
<organism evidence="2 4">
    <name type="scientific">Rhodamnia argentea</name>
    <dbReference type="NCBI Taxonomy" id="178133"/>
    <lineage>
        <taxon>Eukaryota</taxon>
        <taxon>Viridiplantae</taxon>
        <taxon>Streptophyta</taxon>
        <taxon>Embryophyta</taxon>
        <taxon>Tracheophyta</taxon>
        <taxon>Spermatophyta</taxon>
        <taxon>Magnoliopsida</taxon>
        <taxon>eudicotyledons</taxon>
        <taxon>Gunneridae</taxon>
        <taxon>Pentapetalae</taxon>
        <taxon>rosids</taxon>
        <taxon>malvids</taxon>
        <taxon>Myrtales</taxon>
        <taxon>Myrtaceae</taxon>
        <taxon>Myrtoideae</taxon>
        <taxon>Myrteae</taxon>
        <taxon>Australasian group</taxon>
        <taxon>Rhodamnia</taxon>
    </lineage>
</organism>
<gene>
    <name evidence="3 4" type="primary">LOC115742219</name>
</gene>
<accession>A0ABM3HDC2</accession>
<dbReference type="PANTHER" id="PTHR33334">
    <property type="entry name" value="PROTEIN LNK1"/>
    <property type="match status" value="1"/>
</dbReference>
<proteinExistence type="predicted"/>